<evidence type="ECO:0000256" key="1">
    <source>
        <dbReference type="ARBA" id="ARBA00007626"/>
    </source>
</evidence>
<evidence type="ECO:0000313" key="5">
    <source>
        <dbReference type="Proteomes" id="UP000189701"/>
    </source>
</evidence>
<sequence length="195" mass="23038">MSCYSRAGRLNVVLKLFNEMKLNGVAADVKVYNAVIHALSKGRTGEEVFEQLQKMNMMGCIPTHDTYIMLIRKFCRWSQLDNVFKLWDEMSKNGLDHDRSSYIVLINGLFMNGKTEESYKYYQEMKQKGLLSEPKIDEMLQAWVAGRGDFQENKVTCSQENKERVKFEKADKERDFRKMPEIRRVMRERGFSFWD</sequence>
<dbReference type="PROSITE" id="PS51375">
    <property type="entry name" value="PPR"/>
    <property type="match status" value="3"/>
</dbReference>
<dbReference type="RefSeq" id="XP_009802859.1">
    <property type="nucleotide sequence ID" value="XM_009804557.1"/>
</dbReference>
<protein>
    <submittedName>
        <fullName evidence="6">Pentatricopeptide repeat-containing protein At5g15010, mitochondrial-like</fullName>
    </submittedName>
</protein>
<keyword evidence="2" id="KW-0677">Repeat</keyword>
<name>A0A1U7YUH3_NICSY</name>
<reference evidence="6" key="2">
    <citation type="submission" date="2025-08" db="UniProtKB">
        <authorList>
            <consortium name="RefSeq"/>
        </authorList>
    </citation>
    <scope>IDENTIFICATION</scope>
    <source>
        <tissue evidence="6">Leaf</tissue>
    </source>
</reference>
<evidence type="ECO:0000256" key="2">
    <source>
        <dbReference type="ARBA" id="ARBA00022737"/>
    </source>
</evidence>
<dbReference type="InterPro" id="IPR011990">
    <property type="entry name" value="TPR-like_helical_dom_sf"/>
</dbReference>
<dbReference type="PANTHER" id="PTHR47939">
    <property type="entry name" value="MEMBRANE-ASSOCIATED SALT-INDUCIBLE PROTEIN-LIKE"/>
    <property type="match status" value="1"/>
</dbReference>
<feature type="repeat" description="PPR" evidence="3">
    <location>
        <begin position="28"/>
        <end position="62"/>
    </location>
</feature>
<dbReference type="Pfam" id="PF17177">
    <property type="entry name" value="PPR_long"/>
    <property type="match status" value="1"/>
</dbReference>
<comment type="similarity">
    <text evidence="1">Belongs to the PPR family. P subfamily.</text>
</comment>
<dbReference type="PANTHER" id="PTHR47939:SF5">
    <property type="entry name" value="PENTACOTRIPEPTIDE-REPEAT REGION OF PRORP DOMAIN-CONTAINING PROTEIN"/>
    <property type="match status" value="1"/>
</dbReference>
<gene>
    <name evidence="6" type="primary">LOC104248317</name>
</gene>
<dbReference type="eggNOG" id="KOG4197">
    <property type="taxonomic scope" value="Eukaryota"/>
</dbReference>
<dbReference type="InterPro" id="IPR033443">
    <property type="entry name" value="PROP1-like_PPR_dom"/>
</dbReference>
<accession>A0A1U7YUH3</accession>
<dbReference type="AlphaFoldDB" id="A0A1U7YUH3"/>
<keyword evidence="5" id="KW-1185">Reference proteome</keyword>
<feature type="domain" description="PROP1-like PPR" evidence="4">
    <location>
        <begin position="11"/>
        <end position="145"/>
    </location>
</feature>
<dbReference type="NCBIfam" id="TIGR00756">
    <property type="entry name" value="PPR"/>
    <property type="match status" value="3"/>
</dbReference>
<feature type="repeat" description="PPR" evidence="3">
    <location>
        <begin position="63"/>
        <end position="97"/>
    </location>
</feature>
<evidence type="ECO:0000259" key="4">
    <source>
        <dbReference type="Pfam" id="PF17177"/>
    </source>
</evidence>
<proteinExistence type="inferred from homology"/>
<evidence type="ECO:0000256" key="3">
    <source>
        <dbReference type="PROSITE-ProRule" id="PRU00708"/>
    </source>
</evidence>
<feature type="repeat" description="PPR" evidence="3">
    <location>
        <begin position="98"/>
        <end position="132"/>
    </location>
</feature>
<reference evidence="5" key="1">
    <citation type="journal article" date="2013" name="Genome Biol.">
        <title>Reference genomes and transcriptomes of Nicotiana sylvestris and Nicotiana tomentosiformis.</title>
        <authorList>
            <person name="Sierro N."/>
            <person name="Battey J.N."/>
            <person name="Ouadi S."/>
            <person name="Bovet L."/>
            <person name="Goepfert S."/>
            <person name="Bakaher N."/>
            <person name="Peitsch M.C."/>
            <person name="Ivanov N.V."/>
        </authorList>
    </citation>
    <scope>NUCLEOTIDE SEQUENCE [LARGE SCALE GENOMIC DNA]</scope>
</reference>
<dbReference type="Proteomes" id="UP000189701">
    <property type="component" value="Unplaced"/>
</dbReference>
<evidence type="ECO:0000313" key="6">
    <source>
        <dbReference type="RefSeq" id="XP_009802859.1"/>
    </source>
</evidence>
<dbReference type="Gene3D" id="1.25.40.10">
    <property type="entry name" value="Tetratricopeptide repeat domain"/>
    <property type="match status" value="1"/>
</dbReference>
<organism evidence="5 6">
    <name type="scientific">Nicotiana sylvestris</name>
    <name type="common">Wood tobacco</name>
    <name type="synonym">South American tobacco</name>
    <dbReference type="NCBI Taxonomy" id="4096"/>
    <lineage>
        <taxon>Eukaryota</taxon>
        <taxon>Viridiplantae</taxon>
        <taxon>Streptophyta</taxon>
        <taxon>Embryophyta</taxon>
        <taxon>Tracheophyta</taxon>
        <taxon>Spermatophyta</taxon>
        <taxon>Magnoliopsida</taxon>
        <taxon>eudicotyledons</taxon>
        <taxon>Gunneridae</taxon>
        <taxon>Pentapetalae</taxon>
        <taxon>asterids</taxon>
        <taxon>lamiids</taxon>
        <taxon>Solanales</taxon>
        <taxon>Solanaceae</taxon>
        <taxon>Nicotianoideae</taxon>
        <taxon>Nicotianeae</taxon>
        <taxon>Nicotiana</taxon>
    </lineage>
</organism>
<dbReference type="InterPro" id="IPR002885">
    <property type="entry name" value="PPR_rpt"/>
</dbReference>
<dbReference type="InterPro" id="IPR050667">
    <property type="entry name" value="PPR-containing_protein"/>
</dbReference>